<sequence length="230" mass="24097">MSDPLPSARVPARAWLWAFGAALAVELLAVAFGWDGVRWVSKGALTLLLLGYLRSALAPGQTVARLFAAGLLFACAADLALLVEGTPAFLTGMGLFAVMQVLYIAAFVKLGAIHAFDSGRVVLISYFAFWAGLITALWTQLGPLAVPVAVYSLLLVAMAALAGVLGFWNTLKHPLGWGGLLFVVSDSILGLGVAGYDIPGAGLAVMSTYGIAQLLLTLGTARFLKRRPAH</sequence>
<name>A0ABW2D8C8_9ACTN</name>
<keyword evidence="5 6" id="KW-0472">Membrane</keyword>
<evidence type="ECO:0000256" key="4">
    <source>
        <dbReference type="ARBA" id="ARBA00022989"/>
    </source>
</evidence>
<dbReference type="PANTHER" id="PTHR31885:SF6">
    <property type="entry name" value="GH04784P"/>
    <property type="match status" value="1"/>
</dbReference>
<keyword evidence="3 6" id="KW-0812">Transmembrane</keyword>
<comment type="similarity">
    <text evidence="2">Belongs to the TMEM86 family.</text>
</comment>
<keyword evidence="4 6" id="KW-1133">Transmembrane helix</keyword>
<proteinExistence type="inferred from homology"/>
<accession>A0ABW2D8C8</accession>
<protein>
    <submittedName>
        <fullName evidence="7">Lysoplasmalogenase</fullName>
    </submittedName>
</protein>
<evidence type="ECO:0000256" key="2">
    <source>
        <dbReference type="ARBA" id="ARBA00007375"/>
    </source>
</evidence>
<gene>
    <name evidence="7" type="ORF">ACFQS3_15410</name>
</gene>
<dbReference type="Pfam" id="PF07947">
    <property type="entry name" value="YhhN"/>
    <property type="match status" value="1"/>
</dbReference>
<evidence type="ECO:0000256" key="3">
    <source>
        <dbReference type="ARBA" id="ARBA00022692"/>
    </source>
</evidence>
<dbReference type="InterPro" id="IPR012506">
    <property type="entry name" value="TMEM86B-like"/>
</dbReference>
<comment type="caution">
    <text evidence="7">The sequence shown here is derived from an EMBL/GenBank/DDBJ whole genome shotgun (WGS) entry which is preliminary data.</text>
</comment>
<evidence type="ECO:0000256" key="6">
    <source>
        <dbReference type="SAM" id="Phobius"/>
    </source>
</evidence>
<feature type="transmembrane region" description="Helical" evidence="6">
    <location>
        <begin position="202"/>
        <end position="224"/>
    </location>
</feature>
<keyword evidence="8" id="KW-1185">Reference proteome</keyword>
<feature type="transmembrane region" description="Helical" evidence="6">
    <location>
        <begin position="89"/>
        <end position="108"/>
    </location>
</feature>
<evidence type="ECO:0000256" key="5">
    <source>
        <dbReference type="ARBA" id="ARBA00023136"/>
    </source>
</evidence>
<dbReference type="PANTHER" id="PTHR31885">
    <property type="entry name" value="GH04784P"/>
    <property type="match status" value="1"/>
</dbReference>
<dbReference type="EMBL" id="JBHSYS010000003">
    <property type="protein sequence ID" value="MFC6958590.1"/>
    <property type="molecule type" value="Genomic_DNA"/>
</dbReference>
<comment type="subcellular location">
    <subcellularLocation>
        <location evidence="1">Membrane</location>
        <topology evidence="1">Multi-pass membrane protein</topology>
    </subcellularLocation>
</comment>
<feature type="transmembrane region" description="Helical" evidence="6">
    <location>
        <begin position="120"/>
        <end position="138"/>
    </location>
</feature>
<dbReference type="Proteomes" id="UP001596470">
    <property type="component" value="Unassembled WGS sequence"/>
</dbReference>
<reference evidence="8" key="1">
    <citation type="journal article" date="2019" name="Int. J. Syst. Evol. Microbiol.">
        <title>The Global Catalogue of Microorganisms (GCM) 10K type strain sequencing project: providing services to taxonomists for standard genome sequencing and annotation.</title>
        <authorList>
            <consortium name="The Broad Institute Genomics Platform"/>
            <consortium name="The Broad Institute Genome Sequencing Center for Infectious Disease"/>
            <person name="Wu L."/>
            <person name="Ma J."/>
        </authorList>
    </citation>
    <scope>NUCLEOTIDE SEQUENCE [LARGE SCALE GENOMIC DNA]</scope>
    <source>
        <strain evidence="8">KACC 12634</strain>
    </source>
</reference>
<feature type="transmembrane region" description="Helical" evidence="6">
    <location>
        <begin position="175"/>
        <end position="196"/>
    </location>
</feature>
<feature type="transmembrane region" description="Helical" evidence="6">
    <location>
        <begin position="12"/>
        <end position="33"/>
    </location>
</feature>
<dbReference type="RefSeq" id="WP_382351768.1">
    <property type="nucleotide sequence ID" value="NZ_JBHMBP010000003.1"/>
</dbReference>
<evidence type="ECO:0000313" key="7">
    <source>
        <dbReference type="EMBL" id="MFC6958590.1"/>
    </source>
</evidence>
<organism evidence="7 8">
    <name type="scientific">Glycomyces mayteni</name>
    <dbReference type="NCBI Taxonomy" id="543887"/>
    <lineage>
        <taxon>Bacteria</taxon>
        <taxon>Bacillati</taxon>
        <taxon>Actinomycetota</taxon>
        <taxon>Actinomycetes</taxon>
        <taxon>Glycomycetales</taxon>
        <taxon>Glycomycetaceae</taxon>
        <taxon>Glycomyces</taxon>
    </lineage>
</organism>
<evidence type="ECO:0000313" key="8">
    <source>
        <dbReference type="Proteomes" id="UP001596470"/>
    </source>
</evidence>
<feature type="transmembrane region" description="Helical" evidence="6">
    <location>
        <begin position="144"/>
        <end position="168"/>
    </location>
</feature>
<feature type="transmembrane region" description="Helical" evidence="6">
    <location>
        <begin position="64"/>
        <end position="83"/>
    </location>
</feature>
<evidence type="ECO:0000256" key="1">
    <source>
        <dbReference type="ARBA" id="ARBA00004141"/>
    </source>
</evidence>